<dbReference type="Proteomes" id="UP001292094">
    <property type="component" value="Unassembled WGS sequence"/>
</dbReference>
<reference evidence="2" key="1">
    <citation type="submission" date="2023-11" db="EMBL/GenBank/DDBJ databases">
        <title>Genome assemblies of two species of porcelain crab, Petrolisthes cinctipes and Petrolisthes manimaculis (Anomura: Porcellanidae).</title>
        <authorList>
            <person name="Angst P."/>
        </authorList>
    </citation>
    <scope>NUCLEOTIDE SEQUENCE</scope>
    <source>
        <strain evidence="2">PB745_02</strain>
        <tissue evidence="2">Gill</tissue>
    </source>
</reference>
<feature type="region of interest" description="Disordered" evidence="1">
    <location>
        <begin position="59"/>
        <end position="137"/>
    </location>
</feature>
<evidence type="ECO:0000313" key="2">
    <source>
        <dbReference type="EMBL" id="KAK4321190.1"/>
    </source>
</evidence>
<accession>A0AAE1Q7V3</accession>
<feature type="compositionally biased region" description="Basic and acidic residues" evidence="1">
    <location>
        <begin position="90"/>
        <end position="99"/>
    </location>
</feature>
<sequence length="137" mass="15648">MGCIQASQHLTVQYEGLRGITLICSKSYCLSSPLTTPDIGYRLIKELGVARPDSWRNFNNNNNSTSNTPSFLPSINNNNTSNTVVTLCSDGRRGGHKIEEEENTREKIRRGGHKIEEEENTREKKRRTQDRRGERRI</sequence>
<name>A0AAE1Q7V3_9EUCA</name>
<gene>
    <name evidence="2" type="ORF">Pmani_007995</name>
</gene>
<protein>
    <submittedName>
        <fullName evidence="2">Uncharacterized protein</fullName>
    </submittedName>
</protein>
<organism evidence="2 3">
    <name type="scientific">Petrolisthes manimaculis</name>
    <dbReference type="NCBI Taxonomy" id="1843537"/>
    <lineage>
        <taxon>Eukaryota</taxon>
        <taxon>Metazoa</taxon>
        <taxon>Ecdysozoa</taxon>
        <taxon>Arthropoda</taxon>
        <taxon>Crustacea</taxon>
        <taxon>Multicrustacea</taxon>
        <taxon>Malacostraca</taxon>
        <taxon>Eumalacostraca</taxon>
        <taxon>Eucarida</taxon>
        <taxon>Decapoda</taxon>
        <taxon>Pleocyemata</taxon>
        <taxon>Anomura</taxon>
        <taxon>Galatheoidea</taxon>
        <taxon>Porcellanidae</taxon>
        <taxon>Petrolisthes</taxon>
    </lineage>
</organism>
<dbReference type="AlphaFoldDB" id="A0AAE1Q7V3"/>
<evidence type="ECO:0000313" key="3">
    <source>
        <dbReference type="Proteomes" id="UP001292094"/>
    </source>
</evidence>
<evidence type="ECO:0000256" key="1">
    <source>
        <dbReference type="SAM" id="MobiDB-lite"/>
    </source>
</evidence>
<proteinExistence type="predicted"/>
<dbReference type="EMBL" id="JAWZYT010000608">
    <property type="protein sequence ID" value="KAK4321190.1"/>
    <property type="molecule type" value="Genomic_DNA"/>
</dbReference>
<feature type="compositionally biased region" description="Low complexity" evidence="1">
    <location>
        <begin position="59"/>
        <end position="86"/>
    </location>
</feature>
<keyword evidence="3" id="KW-1185">Reference proteome</keyword>
<comment type="caution">
    <text evidence="2">The sequence shown here is derived from an EMBL/GenBank/DDBJ whole genome shotgun (WGS) entry which is preliminary data.</text>
</comment>